<dbReference type="GO" id="GO:0016020">
    <property type="term" value="C:membrane"/>
    <property type="evidence" value="ECO:0007669"/>
    <property type="project" value="TreeGrafter"/>
</dbReference>
<dbReference type="InterPro" id="IPR000406">
    <property type="entry name" value="Rho_GDI"/>
</dbReference>
<proteinExistence type="inferred from homology"/>
<dbReference type="SUPFAM" id="SSF81296">
    <property type="entry name" value="E set domains"/>
    <property type="match status" value="1"/>
</dbReference>
<name>L8X3I7_THACA</name>
<evidence type="ECO:0000313" key="5">
    <source>
        <dbReference type="Proteomes" id="UP000011668"/>
    </source>
</evidence>
<protein>
    <submittedName>
        <fullName evidence="4">RHO protein GDP dissociation inhibitor domain-containing protein</fullName>
    </submittedName>
</protein>
<dbReference type="STRING" id="983506.L8X3I7"/>
<dbReference type="InterPro" id="IPR024792">
    <property type="entry name" value="RhoGDI_dom_sf"/>
</dbReference>
<dbReference type="GO" id="GO:0005094">
    <property type="term" value="F:Rho GDP-dissociation inhibitor activity"/>
    <property type="evidence" value="ECO:0007669"/>
    <property type="project" value="InterPro"/>
</dbReference>
<evidence type="ECO:0000313" key="4">
    <source>
        <dbReference type="EMBL" id="ELU43199.1"/>
    </source>
</evidence>
<dbReference type="HOGENOM" id="CLU_076228_1_0_1"/>
<evidence type="ECO:0000256" key="2">
    <source>
        <dbReference type="ARBA" id="ARBA00009758"/>
    </source>
</evidence>
<dbReference type="Pfam" id="PF02115">
    <property type="entry name" value="Rho_GDI"/>
    <property type="match status" value="1"/>
</dbReference>
<accession>L8X3I7</accession>
<dbReference type="InterPro" id="IPR014756">
    <property type="entry name" value="Ig_E-set"/>
</dbReference>
<reference evidence="4 5" key="1">
    <citation type="journal article" date="2013" name="Nat. Commun.">
        <title>The evolution and pathogenic mechanisms of the rice sheath blight pathogen.</title>
        <authorList>
            <person name="Zheng A."/>
            <person name="Lin R."/>
            <person name="Xu L."/>
            <person name="Qin P."/>
            <person name="Tang C."/>
            <person name="Ai P."/>
            <person name="Zhang D."/>
            <person name="Liu Y."/>
            <person name="Sun Z."/>
            <person name="Feng H."/>
            <person name="Wang Y."/>
            <person name="Chen Y."/>
            <person name="Liang X."/>
            <person name="Fu R."/>
            <person name="Li Q."/>
            <person name="Zhang J."/>
            <person name="Yu X."/>
            <person name="Xie Z."/>
            <person name="Ding L."/>
            <person name="Guan P."/>
            <person name="Tang J."/>
            <person name="Liang Y."/>
            <person name="Wang S."/>
            <person name="Deng Q."/>
            <person name="Li S."/>
            <person name="Zhu J."/>
            <person name="Wang L."/>
            <person name="Liu H."/>
            <person name="Li P."/>
        </authorList>
    </citation>
    <scope>NUCLEOTIDE SEQUENCE [LARGE SCALE GENOMIC DNA]</scope>
    <source>
        <strain evidence="5">AG-1 IA</strain>
    </source>
</reference>
<comment type="similarity">
    <text evidence="2">Belongs to the Rho GDI family.</text>
</comment>
<comment type="caution">
    <text evidence="4">The sequence shown here is derived from an EMBL/GenBank/DDBJ whole genome shotgun (WGS) entry which is preliminary data.</text>
</comment>
<dbReference type="OMA" id="HPDHHDE"/>
<sequence length="259" mass="28133">MSPQEYDEDLNPTTTAGYKVTAKKTVDEYGAHCDAFAANLDANDESLVRWKASLGIGAGGAPGAEAKFIIKELFLKSDTLPPGKTVSLNLADKEAMEAAKKKPITIKEGIDYSVGLKFEIENDVISGLRYLHVVKRAGIKGELEQMIGSFGPKEGEHSVNFVTEESPSGIIARSGTYDVVSRITDDDGHVHAGRLLMVLQTCQGMVNGPCGVILVYRACFLYSGQYFHNPPCHDEIMTNVSTVVINSSTVGQYRIVREQ</sequence>
<dbReference type="Gene3D" id="2.70.50.30">
    <property type="entry name" value="Coagulation Factor XIII, subunit A, domain 1"/>
    <property type="match status" value="1"/>
</dbReference>
<dbReference type="EMBL" id="AFRT01000601">
    <property type="protein sequence ID" value="ELU43199.1"/>
    <property type="molecule type" value="Genomic_DNA"/>
</dbReference>
<dbReference type="GO" id="GO:0007266">
    <property type="term" value="P:Rho protein signal transduction"/>
    <property type="evidence" value="ECO:0007669"/>
    <property type="project" value="InterPro"/>
</dbReference>
<evidence type="ECO:0000256" key="1">
    <source>
        <dbReference type="ARBA" id="ARBA00004496"/>
    </source>
</evidence>
<comment type="subcellular location">
    <subcellularLocation>
        <location evidence="1">Cytoplasm</location>
    </subcellularLocation>
</comment>
<dbReference type="OrthoDB" id="1683373at2759"/>
<keyword evidence="3" id="KW-0963">Cytoplasm</keyword>
<dbReference type="Proteomes" id="UP000011668">
    <property type="component" value="Unassembled WGS sequence"/>
</dbReference>
<dbReference type="AlphaFoldDB" id="L8X3I7"/>
<dbReference type="PANTHER" id="PTHR10980">
    <property type="entry name" value="RHO GDP-DISSOCIATION INHIBITOR"/>
    <property type="match status" value="1"/>
</dbReference>
<keyword evidence="5" id="KW-1185">Reference proteome</keyword>
<organism evidence="4 5">
    <name type="scientific">Thanatephorus cucumeris (strain AG1-IA)</name>
    <name type="common">Rice sheath blight fungus</name>
    <name type="synonym">Rhizoctonia solani</name>
    <dbReference type="NCBI Taxonomy" id="983506"/>
    <lineage>
        <taxon>Eukaryota</taxon>
        <taxon>Fungi</taxon>
        <taxon>Dikarya</taxon>
        <taxon>Basidiomycota</taxon>
        <taxon>Agaricomycotina</taxon>
        <taxon>Agaricomycetes</taxon>
        <taxon>Cantharellales</taxon>
        <taxon>Ceratobasidiaceae</taxon>
        <taxon>Rhizoctonia</taxon>
        <taxon>Rhizoctonia solani AG-1</taxon>
    </lineage>
</organism>
<dbReference type="GO" id="GO:0005829">
    <property type="term" value="C:cytosol"/>
    <property type="evidence" value="ECO:0007669"/>
    <property type="project" value="TreeGrafter"/>
</dbReference>
<gene>
    <name evidence="4" type="ORF">AG1IA_02791</name>
</gene>
<dbReference type="PANTHER" id="PTHR10980:SF3">
    <property type="entry name" value="LD16419P"/>
    <property type="match status" value="1"/>
</dbReference>
<evidence type="ECO:0000256" key="3">
    <source>
        <dbReference type="ARBA" id="ARBA00022490"/>
    </source>
</evidence>